<evidence type="ECO:0000256" key="1">
    <source>
        <dbReference type="SAM" id="Coils"/>
    </source>
</evidence>
<evidence type="ECO:0000313" key="4">
    <source>
        <dbReference type="Proteomes" id="UP000247702"/>
    </source>
</evidence>
<protein>
    <submittedName>
        <fullName evidence="2">Uncharacterized protein</fullName>
    </submittedName>
</protein>
<dbReference type="Proteomes" id="UP000615446">
    <property type="component" value="Unassembled WGS sequence"/>
</dbReference>
<accession>A0A2Z6QMB1</accession>
<evidence type="ECO:0000313" key="3">
    <source>
        <dbReference type="EMBL" id="GES76975.1"/>
    </source>
</evidence>
<feature type="coiled-coil region" evidence="1">
    <location>
        <begin position="153"/>
        <end position="180"/>
    </location>
</feature>
<keyword evidence="1" id="KW-0175">Coiled coil</keyword>
<comment type="caution">
    <text evidence="2">The sequence shown here is derived from an EMBL/GenBank/DDBJ whole genome shotgun (WGS) entry which is preliminary data.</text>
</comment>
<proteinExistence type="predicted"/>
<gene>
    <name evidence="3" type="ORF">RCL2_000436300</name>
    <name evidence="2" type="ORF">RclHR1_17790004</name>
</gene>
<reference evidence="2 4" key="1">
    <citation type="submission" date="2017-11" db="EMBL/GenBank/DDBJ databases">
        <title>The genome of Rhizophagus clarus HR1 reveals common genetic basis of auxotrophy among arbuscular mycorrhizal fungi.</title>
        <authorList>
            <person name="Kobayashi Y."/>
        </authorList>
    </citation>
    <scope>NUCLEOTIDE SEQUENCE [LARGE SCALE GENOMIC DNA]</scope>
    <source>
        <strain evidence="2 4">HR1</strain>
    </source>
</reference>
<organism evidence="2 4">
    <name type="scientific">Rhizophagus clarus</name>
    <dbReference type="NCBI Taxonomy" id="94130"/>
    <lineage>
        <taxon>Eukaryota</taxon>
        <taxon>Fungi</taxon>
        <taxon>Fungi incertae sedis</taxon>
        <taxon>Mucoromycota</taxon>
        <taxon>Glomeromycotina</taxon>
        <taxon>Glomeromycetes</taxon>
        <taxon>Glomerales</taxon>
        <taxon>Glomeraceae</taxon>
        <taxon>Rhizophagus</taxon>
    </lineage>
</organism>
<reference evidence="3" key="2">
    <citation type="submission" date="2019-10" db="EMBL/GenBank/DDBJ databases">
        <title>Conservation and host-specific expression of non-tandemly repeated heterogenous ribosome RNA gene in arbuscular mycorrhizal fungi.</title>
        <authorList>
            <person name="Maeda T."/>
            <person name="Kobayashi Y."/>
            <person name="Nakagawa T."/>
            <person name="Ezawa T."/>
            <person name="Yamaguchi K."/>
            <person name="Bino T."/>
            <person name="Nishimoto Y."/>
            <person name="Shigenobu S."/>
            <person name="Kawaguchi M."/>
        </authorList>
    </citation>
    <scope>NUCLEOTIDE SEQUENCE</scope>
    <source>
        <strain evidence="3">HR1</strain>
    </source>
</reference>
<dbReference type="OrthoDB" id="2405299at2759"/>
<name>A0A2Z6QMB1_9GLOM</name>
<dbReference type="EMBL" id="BEXD01000867">
    <property type="protein sequence ID" value="GBB90725.1"/>
    <property type="molecule type" value="Genomic_DNA"/>
</dbReference>
<sequence length="183" mass="21982">MFHSDYRHIIDRLPESLVKRACERLLYHSKDPVLLEAIFEKSERIEAYLRHTLEVYNNSLNRKRRNKSMAQEKVLRPRSWPEYNVSPALSAIYVVDNGVQTDNSTCDHEEENNRRVMNELKVFRQHLLNYNKRTFEKFMQDIEKEYRERVTANKRLRGEIENLKMQVQEAKKELASMKSNSSY</sequence>
<keyword evidence="4" id="KW-1185">Reference proteome</keyword>
<dbReference type="Proteomes" id="UP000247702">
    <property type="component" value="Unassembled WGS sequence"/>
</dbReference>
<evidence type="ECO:0000313" key="2">
    <source>
        <dbReference type="EMBL" id="GBB90725.1"/>
    </source>
</evidence>
<dbReference type="EMBL" id="BLAL01000027">
    <property type="protein sequence ID" value="GES76975.1"/>
    <property type="molecule type" value="Genomic_DNA"/>
</dbReference>
<dbReference type="AlphaFoldDB" id="A0A2Z6QMB1"/>